<evidence type="ECO:0000313" key="2">
    <source>
        <dbReference type="Proteomes" id="UP001628156"/>
    </source>
</evidence>
<dbReference type="Proteomes" id="UP001628156">
    <property type="component" value="Unassembled WGS sequence"/>
</dbReference>
<dbReference type="EMBL" id="BAAFRS010000044">
    <property type="protein sequence ID" value="GAB1219831.1"/>
    <property type="molecule type" value="Genomic_DNA"/>
</dbReference>
<accession>A0ABQ0DAF1</accession>
<organism evidence="1 2">
    <name type="scientific">Entamoeba nuttalli</name>
    <dbReference type="NCBI Taxonomy" id="412467"/>
    <lineage>
        <taxon>Eukaryota</taxon>
        <taxon>Amoebozoa</taxon>
        <taxon>Evosea</taxon>
        <taxon>Archamoebae</taxon>
        <taxon>Mastigamoebida</taxon>
        <taxon>Entamoebidae</taxon>
        <taxon>Entamoeba</taxon>
    </lineage>
</organism>
<name>A0ABQ0DAF1_9EUKA</name>
<proteinExistence type="predicted"/>
<keyword evidence="2" id="KW-1185">Reference proteome</keyword>
<protein>
    <submittedName>
        <fullName evidence="1">Uncharacterized protein</fullName>
    </submittedName>
</protein>
<evidence type="ECO:0000313" key="1">
    <source>
        <dbReference type="EMBL" id="GAB1219831.1"/>
    </source>
</evidence>
<sequence length="55" mass="6610">MKVIRHRNTRNNEIEVKTLFSQYLIDDSIDESFIKFQLYKSGTNIDIQLRITSLY</sequence>
<comment type="caution">
    <text evidence="1">The sequence shown here is derived from an EMBL/GenBank/DDBJ whole genome shotgun (WGS) entry which is preliminary data.</text>
</comment>
<reference evidence="1 2" key="1">
    <citation type="journal article" date="2019" name="PLoS Negl. Trop. Dis.">
        <title>Whole genome sequencing of Entamoeba nuttalli reveals mammalian host-related molecular signatures and a novel octapeptide-repeat surface protein.</title>
        <authorList>
            <person name="Tanaka M."/>
            <person name="Makiuchi T."/>
            <person name="Komiyama T."/>
            <person name="Shiina T."/>
            <person name="Osaki K."/>
            <person name="Tachibana H."/>
        </authorList>
    </citation>
    <scope>NUCLEOTIDE SEQUENCE [LARGE SCALE GENOMIC DNA]</scope>
    <source>
        <strain evidence="1 2">P19-061405</strain>
    </source>
</reference>
<gene>
    <name evidence="1" type="ORF">ENUP19_0044G0005</name>
</gene>